<dbReference type="GO" id="GO:0016791">
    <property type="term" value="F:phosphatase activity"/>
    <property type="evidence" value="ECO:0007669"/>
    <property type="project" value="TreeGrafter"/>
</dbReference>
<dbReference type="SUPFAM" id="SSF56784">
    <property type="entry name" value="HAD-like"/>
    <property type="match status" value="1"/>
</dbReference>
<dbReference type="InterPro" id="IPR036412">
    <property type="entry name" value="HAD-like_sf"/>
</dbReference>
<evidence type="ECO:0000313" key="1">
    <source>
        <dbReference type="EMBL" id="CAA9292102.1"/>
    </source>
</evidence>
<dbReference type="PANTHER" id="PTHR10000">
    <property type="entry name" value="PHOSPHOSERINE PHOSPHATASE"/>
    <property type="match status" value="1"/>
</dbReference>
<organism evidence="1">
    <name type="scientific">uncultured Gemmatimonadaceae bacterium</name>
    <dbReference type="NCBI Taxonomy" id="246130"/>
    <lineage>
        <taxon>Bacteria</taxon>
        <taxon>Pseudomonadati</taxon>
        <taxon>Gemmatimonadota</taxon>
        <taxon>Gemmatimonadia</taxon>
        <taxon>Gemmatimonadales</taxon>
        <taxon>Gemmatimonadaceae</taxon>
        <taxon>environmental samples</taxon>
    </lineage>
</organism>
<dbReference type="Pfam" id="PF08282">
    <property type="entry name" value="Hydrolase_3"/>
    <property type="match status" value="2"/>
</dbReference>
<dbReference type="Gene3D" id="3.30.1240.10">
    <property type="match status" value="1"/>
</dbReference>
<dbReference type="PANTHER" id="PTHR10000:SF8">
    <property type="entry name" value="HAD SUPERFAMILY HYDROLASE-LIKE, TYPE 3"/>
    <property type="match status" value="1"/>
</dbReference>
<dbReference type="GO" id="GO:0005829">
    <property type="term" value="C:cytosol"/>
    <property type="evidence" value="ECO:0007669"/>
    <property type="project" value="TreeGrafter"/>
</dbReference>
<dbReference type="Gene3D" id="3.40.50.1000">
    <property type="entry name" value="HAD superfamily/HAD-like"/>
    <property type="match status" value="1"/>
</dbReference>
<gene>
    <name evidence="1" type="ORF">AVDCRST_MAG11-191</name>
</gene>
<dbReference type="GO" id="GO:0000287">
    <property type="term" value="F:magnesium ion binding"/>
    <property type="evidence" value="ECO:0007669"/>
    <property type="project" value="TreeGrafter"/>
</dbReference>
<dbReference type="EMBL" id="CADCTU010000045">
    <property type="protein sequence ID" value="CAA9292102.1"/>
    <property type="molecule type" value="Genomic_DNA"/>
</dbReference>
<reference evidence="1" key="1">
    <citation type="submission" date="2020-02" db="EMBL/GenBank/DDBJ databases">
        <authorList>
            <person name="Meier V. D."/>
        </authorList>
    </citation>
    <scope>NUCLEOTIDE SEQUENCE</scope>
    <source>
        <strain evidence="1">AVDCRST_MAG11</strain>
    </source>
</reference>
<name>A0A6J4K0V5_9BACT</name>
<accession>A0A6J4K0V5</accession>
<protein>
    <submittedName>
        <fullName evidence="1">Hydrolase, HAD superfamily</fullName>
    </submittedName>
</protein>
<proteinExistence type="predicted"/>
<dbReference type="InterPro" id="IPR023214">
    <property type="entry name" value="HAD_sf"/>
</dbReference>
<sequence>MIQLVCIDVDGTLVGSSATVRPDVWAAVDAARASGLRLAICSGRPAFGVARGYAERLDAAGWHVFQNGASVVHLGTLESVSDGLPEGTVAALVAAARRTGQVLELYTDTEYAVESTAERARTHAELLGLPLGARPFESLGGRVVRAQWVVPHAEAAALLAGPHPGLEVAASTSPVMPDTVFVNVTPAGVTKASAVRRVAAAYEVPLAAVMFVGDGENDLAAMRTVGFPVAMANAEPAVHAVARAAVGHVDDGGLVEALALARGAAGATSRARG</sequence>
<dbReference type="AlphaFoldDB" id="A0A6J4K0V5"/>
<dbReference type="PROSITE" id="PS01229">
    <property type="entry name" value="COF_2"/>
    <property type="match status" value="1"/>
</dbReference>
<keyword evidence="1" id="KW-0378">Hydrolase</keyword>